<evidence type="ECO:0000256" key="1">
    <source>
        <dbReference type="PROSITE-ProRule" id="PRU00023"/>
    </source>
</evidence>
<dbReference type="Pfam" id="PF15745">
    <property type="entry name" value="AP1AR"/>
    <property type="match status" value="1"/>
</dbReference>
<dbReference type="EMBL" id="KN122683">
    <property type="protein sequence ID" value="KFO28698.1"/>
    <property type="molecule type" value="Genomic_DNA"/>
</dbReference>
<gene>
    <name evidence="5" type="ORF">H920_09890</name>
</gene>
<dbReference type="PROSITE" id="PS50297">
    <property type="entry name" value="ANK_REP_REGION"/>
    <property type="match status" value="5"/>
</dbReference>
<feature type="region of interest" description="Disordered" evidence="3">
    <location>
        <begin position="1774"/>
        <end position="1798"/>
    </location>
</feature>
<dbReference type="GO" id="GO:0035650">
    <property type="term" value="F:AP-1 adaptor complex binding"/>
    <property type="evidence" value="ECO:0007669"/>
    <property type="project" value="InterPro"/>
</dbReference>
<feature type="region of interest" description="Disordered" evidence="3">
    <location>
        <begin position="979"/>
        <end position="1003"/>
    </location>
</feature>
<dbReference type="PANTHER" id="PTHR24176">
    <property type="entry name" value="ANKYRIN REPEAT DOMAIN-CONTAINING PROTEIN 31-RELATED"/>
    <property type="match status" value="1"/>
</dbReference>
<dbReference type="Pfam" id="PF12796">
    <property type="entry name" value="Ank_2"/>
    <property type="match status" value="2"/>
</dbReference>
<protein>
    <submittedName>
        <fullName evidence="5">Ankyrin repeat domain-containing protein 31</fullName>
    </submittedName>
</protein>
<feature type="repeat" description="ANK" evidence="1">
    <location>
        <begin position="647"/>
        <end position="679"/>
    </location>
</feature>
<feature type="compositionally biased region" description="Polar residues" evidence="3">
    <location>
        <begin position="865"/>
        <end position="874"/>
    </location>
</feature>
<dbReference type="eggNOG" id="ENOG502QS0Y">
    <property type="taxonomic scope" value="Eukaryota"/>
</dbReference>
<dbReference type="GO" id="GO:0005829">
    <property type="term" value="C:cytosol"/>
    <property type="evidence" value="ECO:0007669"/>
    <property type="project" value="GOC"/>
</dbReference>
<dbReference type="PROSITE" id="PS50088">
    <property type="entry name" value="ANK_REPEAT"/>
    <property type="match status" value="6"/>
</dbReference>
<proteinExistence type="predicted"/>
<evidence type="ECO:0000313" key="5">
    <source>
        <dbReference type="EMBL" id="KFO28698.1"/>
    </source>
</evidence>
<feature type="domain" description="RAMA" evidence="4">
    <location>
        <begin position="1845"/>
        <end position="1944"/>
    </location>
</feature>
<keyword evidence="2" id="KW-0175">Coiled coil</keyword>
<feature type="compositionally biased region" description="Basic and acidic residues" evidence="3">
    <location>
        <begin position="749"/>
        <end position="758"/>
    </location>
</feature>
<evidence type="ECO:0000256" key="3">
    <source>
        <dbReference type="SAM" id="MobiDB-lite"/>
    </source>
</evidence>
<dbReference type="GO" id="GO:0048203">
    <property type="term" value="P:vesicle targeting, trans-Golgi to endosome"/>
    <property type="evidence" value="ECO:0007669"/>
    <property type="project" value="InterPro"/>
</dbReference>
<dbReference type="PRINTS" id="PR01415">
    <property type="entry name" value="ANKYRIN"/>
</dbReference>
<evidence type="ECO:0000313" key="6">
    <source>
        <dbReference type="Proteomes" id="UP000028990"/>
    </source>
</evidence>
<keyword evidence="1" id="KW-0040">ANK repeat</keyword>
<dbReference type="GO" id="GO:0034315">
    <property type="term" value="P:regulation of Arp2/3 complex-mediated actin nucleation"/>
    <property type="evidence" value="ECO:0007669"/>
    <property type="project" value="InterPro"/>
</dbReference>
<dbReference type="GO" id="GO:1900025">
    <property type="term" value="P:negative regulation of substrate adhesion-dependent cell spreading"/>
    <property type="evidence" value="ECO:0007669"/>
    <property type="project" value="InterPro"/>
</dbReference>
<feature type="region of interest" description="Disordered" evidence="3">
    <location>
        <begin position="489"/>
        <end position="513"/>
    </location>
</feature>
<dbReference type="PANTHER" id="PTHR24176:SF14">
    <property type="entry name" value="ANKYRIN REPEAT DOMAIN-CONTAINING PROTEIN 31"/>
    <property type="match status" value="1"/>
</dbReference>
<feature type="repeat" description="ANK" evidence="1">
    <location>
        <begin position="1326"/>
        <end position="1358"/>
    </location>
</feature>
<feature type="coiled-coil region" evidence="2">
    <location>
        <begin position="1258"/>
        <end position="1285"/>
    </location>
</feature>
<dbReference type="InterPro" id="IPR036770">
    <property type="entry name" value="Ankyrin_rpt-contain_sf"/>
</dbReference>
<feature type="repeat" description="ANK" evidence="1">
    <location>
        <begin position="614"/>
        <end position="646"/>
    </location>
</feature>
<feature type="region of interest" description="Disordered" evidence="3">
    <location>
        <begin position="842"/>
        <end position="874"/>
    </location>
</feature>
<feature type="region of interest" description="Disordered" evidence="3">
    <location>
        <begin position="1832"/>
        <end position="1852"/>
    </location>
</feature>
<feature type="repeat" description="ANK" evidence="1">
    <location>
        <begin position="680"/>
        <end position="712"/>
    </location>
</feature>
<dbReference type="SMART" id="SM00248">
    <property type="entry name" value="ANK"/>
    <property type="match status" value="6"/>
</dbReference>
<feature type="repeat" description="ANK" evidence="1">
    <location>
        <begin position="1392"/>
        <end position="1424"/>
    </location>
</feature>
<accession>A0A091DE20</accession>
<keyword evidence="6" id="KW-1185">Reference proteome</keyword>
<feature type="repeat" description="ANK" evidence="1">
    <location>
        <begin position="1359"/>
        <end position="1391"/>
    </location>
</feature>
<feature type="region of interest" description="Disordered" evidence="3">
    <location>
        <begin position="749"/>
        <end position="778"/>
    </location>
</feature>
<dbReference type="InterPro" id="IPR040843">
    <property type="entry name" value="RAMA"/>
</dbReference>
<organism evidence="5 6">
    <name type="scientific">Fukomys damarensis</name>
    <name type="common">Damaraland mole rat</name>
    <name type="synonym">Cryptomys damarensis</name>
    <dbReference type="NCBI Taxonomy" id="885580"/>
    <lineage>
        <taxon>Eukaryota</taxon>
        <taxon>Metazoa</taxon>
        <taxon>Chordata</taxon>
        <taxon>Craniata</taxon>
        <taxon>Vertebrata</taxon>
        <taxon>Euteleostomi</taxon>
        <taxon>Mammalia</taxon>
        <taxon>Eutheria</taxon>
        <taxon>Euarchontoglires</taxon>
        <taxon>Glires</taxon>
        <taxon>Rodentia</taxon>
        <taxon>Hystricomorpha</taxon>
        <taxon>Bathyergidae</taxon>
        <taxon>Fukomys</taxon>
    </lineage>
</organism>
<dbReference type="Pfam" id="PF18755">
    <property type="entry name" value="RAMA"/>
    <property type="match status" value="1"/>
</dbReference>
<feature type="compositionally biased region" description="Polar residues" evidence="3">
    <location>
        <begin position="489"/>
        <end position="501"/>
    </location>
</feature>
<dbReference type="InterPro" id="IPR042334">
    <property type="entry name" value="ANKRD31"/>
</dbReference>
<dbReference type="InterPro" id="IPR002110">
    <property type="entry name" value="Ankyrin_rpt"/>
</dbReference>
<evidence type="ECO:0000259" key="4">
    <source>
        <dbReference type="Pfam" id="PF18755"/>
    </source>
</evidence>
<dbReference type="STRING" id="885580.ENSFDAP00000007395"/>
<dbReference type="Proteomes" id="UP000028990">
    <property type="component" value="Unassembled WGS sequence"/>
</dbReference>
<dbReference type="Gene3D" id="1.25.40.20">
    <property type="entry name" value="Ankyrin repeat-containing domain"/>
    <property type="match status" value="2"/>
</dbReference>
<feature type="region of interest" description="Disordered" evidence="3">
    <location>
        <begin position="1"/>
        <end position="29"/>
    </location>
</feature>
<name>A0A091DE20_FUKDA</name>
<feature type="region of interest" description="Disordered" evidence="3">
    <location>
        <begin position="1479"/>
        <end position="1499"/>
    </location>
</feature>
<reference evidence="5 6" key="1">
    <citation type="submission" date="2013-11" db="EMBL/GenBank/DDBJ databases">
        <title>The Damaraland mole rat (Fukomys damarensis) genome and evolution of African mole rats.</title>
        <authorList>
            <person name="Gladyshev V.N."/>
            <person name="Fang X."/>
        </authorList>
    </citation>
    <scope>NUCLEOTIDE SEQUENCE [LARGE SCALE GENOMIC DNA]</scope>
    <source>
        <tissue evidence="5">Liver</tissue>
    </source>
</reference>
<evidence type="ECO:0000256" key="2">
    <source>
        <dbReference type="SAM" id="Coils"/>
    </source>
</evidence>
<dbReference type="InterPro" id="IPR031483">
    <property type="entry name" value="AP1AR"/>
</dbReference>
<feature type="compositionally biased region" description="Basic and acidic residues" evidence="3">
    <location>
        <begin position="503"/>
        <end position="513"/>
    </location>
</feature>
<dbReference type="GO" id="GO:2000146">
    <property type="term" value="P:negative regulation of cell motility"/>
    <property type="evidence" value="ECO:0007669"/>
    <property type="project" value="InterPro"/>
</dbReference>
<dbReference type="SUPFAM" id="SSF48403">
    <property type="entry name" value="Ankyrin repeat"/>
    <property type="match status" value="2"/>
</dbReference>
<sequence>MEEGAHAPDWDSDETVIEGSVAESDLEDEELPWRRTGPALEGCAEGHAIPAMRSAALPSRGSGLAVPGVALLLIGAPVPSDAWCEHLTIEFENLVESDGGESPRSSRRSLTEEEIVDLRERINDSIAENQKDLDKKIQKELALQEGTLRLEALYGAQHEAARAAKFLFDRDTSLTFEFGLHPGVSGMYKDTSSPEIQLGCKLREDSQEQMNKNKVMPILSEDSVLQQPQDETEQNRGVLQTTTNFAMSTVSFPQDGFSLNQQNFGGHEAENTEVLPYLEKELNEDRDSPEISLLSNIATTVSGMVAVKEKSLIEPDKILAAPNTFYDPGKEITLTMTSEETNDEESSIETFVSALERLLRSPESTQEKRLFEPMNDFDPVELMNPLSNSSSSMSISLSALSPYCRDLLANTEDDALPPELFTALNTLSGDKAGPIFHSKKEGGSLRDRNEYLEPDTFQTNEDCTQITETVKDSNPFGCPNLAHQNVSSCDPLNNKNPNPMDNGSDHETPRVLRRSSRLEKLKVSQDAKCTEDMCKIPEKIVPKMHSCEDQIKNKSIENFRMKAPVLMIEDKKKNMQSSRFKGEQIRKNERLILKKEKLKINKMPLSSINRRNIFGETLLYKAALYDDADLVHCCIKKGANVNQPSNAGWTALHEASVGGFYRTANELLKGGADVNIKGMYQITPLHDAVVNGHHKVAELLLLSGADPLIRTDSGKCALDEAKDSRMKRLLEKYVPQCQKRLISDQRKSIDPGDVEDVHQHKKTKFSPKNHTGFDCNENINRQKPENVEVNKRSKEGLFINEDIYECYPKNSKIIKFGKSKHKQSTLKQTYCTGLRKGSVCNIKDSSTNMSEGKGRKKTQDKRTQANDGDCTSRQAVGISSSRRINAVGACQQHLDDLSEDSHEPSSLTPSILKDGLVNNVEICSVSKEAHAKHHLDLPEGQEMQFFGLEYIGQTESGSFFGPALHKEVKLPFVSTDQQPHVYQEQQSSPYKSHENSNSGEKNKTFNKWENSFLSFIKEHSDNYNDNFCISEETITSEMVTCSTECKNHYQENLNREERDLQYFLPSEDHFPQENELKESSLTTLPQHEAVNISDSDKAVISEQHVANYEQCIYGTNFDHLFGNPEKTSLTCTRTLSTHEASKLTSHVEILKKPQDNSPSESTPLMNQIDTHIMEKVYVELKDDDIKRNFSDKGQKPRLSPTVVHPQEIEITNVEKKQYLPESESITNTNFCSTNNMNKELTNISEFNQQEKEISRKPGEELTNNINEDESIVRNYEEKKEKIDSEIYMPPNTQEHKKENFRKRQSCSKATYNQDMKTTGINKRNARGESRLHSAARRGDLSLVQILIESGADVNLKDNAGWTPLHEASNEGFSDIIIELLKAGANVNCESIEGILPLHDAVAGNHLKAAEILLQHGANPNKKDQTQKTALDQADNEKMKELLKSYGALETNNRDESSAAVTVKTTTTRSKRYKQCLCKEDKTVDPPSPSHQEERRENFPMQQSISAILQDIEENQQKLLEFEIRNSKDAEQYIEKMLEIKEIMDNVLAKQKAERDDLAKKYRVSIESFKHGVLREQLANLATRQKRLLVAAKNQKNISLKIQNYKNTTSLPGLHLRKLSSSLDISSDKGSQELTRLENLGQLQDPVHLDCGSVKETALSPETWNDGQNTNICPNSRGFSRNEMNLKQDNGDCTLDDFSKSRHSHNTEKIKSSSKHVFIVQTEHSQKENDRSEKITEDHEFCSSSATSTLNISECTISLSQNDAYLSTVISDQDLSHCDPKRRNKKTASQLPPGGVSESLAHQSSAVLGTDTGHPIKSYLKKTASAIPCANDRQISSSSESGHRHNIKKPLSFSTTPKKKCMQIKDLILLGKIKPGNNILEFRTQETTHKASILMSGKIKVENGQIYQNPVCWLKDLLGGDSYVTWNYAWSKVTYLGKELLKYVSEEVSLPPELDIVSQQHQTCLPGSSSESLQSIPYYLQINEILLTSDQEFLPCHLMDQHWKFYVECEELTF</sequence>